<sequence>MFTLALKNIFYYKARSITTFILTFISTLLFIVYVSMMDGSHNSMLENSLKIYTSAIEIYKKGYRDEGGYEYYLENVDTYKNKIKTIEGIKNIAARYETYGLLSYKDNSSASLVVGIEPEAEADISTLKEALLKGSYLEENSGKCVYMGVDLVKKLSLGLGNEFSFIGGASDGSFAADIFELCGVFKTGMNEFDAGASFISKKYLDDLMYSKNKASYIVVSVKDLEQVDVINQEITARLNNGNLESLTWKTLMDTMVEAMEVDSIFGYISLALFMVVIFFVIMIYGFINVSARIKEIGVLRSIGVSKKALFKLLSYEIVILTLAALVFAVPIATYITYYYSLHPIVIEGIAEMYKDYGVVSDEIPFNFDLFTVAWNSAVIFLLNYISIFYPYIYVNLFTPLEASRHV</sequence>
<dbReference type="EMBL" id="CP041165">
    <property type="protein sequence ID" value="QOP42017.1"/>
    <property type="molecule type" value="Genomic_DNA"/>
</dbReference>
<evidence type="ECO:0000256" key="2">
    <source>
        <dbReference type="ARBA" id="ARBA00005236"/>
    </source>
</evidence>
<dbReference type="InterPro" id="IPR003838">
    <property type="entry name" value="ABC3_permease_C"/>
</dbReference>
<name>A0A7M1AX29_9BACT</name>
<evidence type="ECO:0000256" key="7">
    <source>
        <dbReference type="SAM" id="Phobius"/>
    </source>
</evidence>
<dbReference type="InterPro" id="IPR025857">
    <property type="entry name" value="MacB_PCD"/>
</dbReference>
<dbReference type="GO" id="GO:0098797">
    <property type="term" value="C:plasma membrane protein complex"/>
    <property type="evidence" value="ECO:0007669"/>
    <property type="project" value="TreeGrafter"/>
</dbReference>
<dbReference type="PANTHER" id="PTHR30489">
    <property type="entry name" value="LIPOPROTEIN-RELEASING SYSTEM TRANSMEMBRANE PROTEIN LOLE"/>
    <property type="match status" value="1"/>
</dbReference>
<evidence type="ECO:0000259" key="9">
    <source>
        <dbReference type="Pfam" id="PF12704"/>
    </source>
</evidence>
<feature type="transmembrane region" description="Helical" evidence="7">
    <location>
        <begin position="264"/>
        <end position="287"/>
    </location>
</feature>
<comment type="similarity">
    <text evidence="2">Belongs to the ABC-4 integral membrane protein family. LolC/E subfamily.</text>
</comment>
<keyword evidence="6 7" id="KW-0472">Membrane</keyword>
<evidence type="ECO:0000256" key="3">
    <source>
        <dbReference type="ARBA" id="ARBA00022475"/>
    </source>
</evidence>
<dbReference type="Proteomes" id="UP000593910">
    <property type="component" value="Chromosome"/>
</dbReference>
<evidence type="ECO:0000256" key="6">
    <source>
        <dbReference type="ARBA" id="ARBA00023136"/>
    </source>
</evidence>
<keyword evidence="4 7" id="KW-0812">Transmembrane</keyword>
<dbReference type="PANTHER" id="PTHR30489:SF0">
    <property type="entry name" value="LIPOPROTEIN-RELEASING SYSTEM TRANSMEMBRANE PROTEIN LOLE"/>
    <property type="match status" value="1"/>
</dbReference>
<accession>A0A7M1AX29</accession>
<feature type="transmembrane region" description="Helical" evidence="7">
    <location>
        <begin position="372"/>
        <end position="394"/>
    </location>
</feature>
<organism evidence="10 11">
    <name type="scientific">Sulfurimonas marina</name>
    <dbReference type="NCBI Taxonomy" id="2590551"/>
    <lineage>
        <taxon>Bacteria</taxon>
        <taxon>Pseudomonadati</taxon>
        <taxon>Campylobacterota</taxon>
        <taxon>Epsilonproteobacteria</taxon>
        <taxon>Campylobacterales</taxon>
        <taxon>Sulfurimonadaceae</taxon>
        <taxon>Sulfurimonas</taxon>
    </lineage>
</organism>
<evidence type="ECO:0000256" key="5">
    <source>
        <dbReference type="ARBA" id="ARBA00022989"/>
    </source>
</evidence>
<evidence type="ECO:0000313" key="11">
    <source>
        <dbReference type="Proteomes" id="UP000593910"/>
    </source>
</evidence>
<feature type="domain" description="MacB-like periplasmic core" evidence="9">
    <location>
        <begin position="19"/>
        <end position="236"/>
    </location>
</feature>
<comment type="subcellular location">
    <subcellularLocation>
        <location evidence="1">Cell membrane</location>
        <topology evidence="1">Multi-pass membrane protein</topology>
    </subcellularLocation>
</comment>
<keyword evidence="3" id="KW-1003">Cell membrane</keyword>
<proteinExistence type="inferred from homology"/>
<keyword evidence="5 7" id="KW-1133">Transmembrane helix</keyword>
<feature type="transmembrane region" description="Helical" evidence="7">
    <location>
        <begin position="308"/>
        <end position="335"/>
    </location>
</feature>
<gene>
    <name evidence="10" type="ORF">FJR03_09825</name>
</gene>
<protein>
    <submittedName>
        <fullName evidence="10">ABC transporter permease</fullName>
    </submittedName>
</protein>
<dbReference type="Pfam" id="PF12704">
    <property type="entry name" value="MacB_PCD"/>
    <property type="match status" value="1"/>
</dbReference>
<dbReference type="Pfam" id="PF02687">
    <property type="entry name" value="FtsX"/>
    <property type="match status" value="1"/>
</dbReference>
<evidence type="ECO:0000256" key="4">
    <source>
        <dbReference type="ARBA" id="ARBA00022692"/>
    </source>
</evidence>
<evidence type="ECO:0000256" key="1">
    <source>
        <dbReference type="ARBA" id="ARBA00004651"/>
    </source>
</evidence>
<evidence type="ECO:0000259" key="8">
    <source>
        <dbReference type="Pfam" id="PF02687"/>
    </source>
</evidence>
<dbReference type="AlphaFoldDB" id="A0A7M1AX29"/>
<feature type="transmembrane region" description="Helical" evidence="7">
    <location>
        <begin position="12"/>
        <end position="36"/>
    </location>
</feature>
<dbReference type="RefSeq" id="WP_193113337.1">
    <property type="nucleotide sequence ID" value="NZ_CP041165.1"/>
</dbReference>
<evidence type="ECO:0000313" key="10">
    <source>
        <dbReference type="EMBL" id="QOP42017.1"/>
    </source>
</evidence>
<feature type="domain" description="ABC3 transporter permease C-terminal" evidence="8">
    <location>
        <begin position="268"/>
        <end position="392"/>
    </location>
</feature>
<dbReference type="KEGG" id="smax:FJR03_09825"/>
<keyword evidence="11" id="KW-1185">Reference proteome</keyword>
<dbReference type="GO" id="GO:0044874">
    <property type="term" value="P:lipoprotein localization to outer membrane"/>
    <property type="evidence" value="ECO:0007669"/>
    <property type="project" value="TreeGrafter"/>
</dbReference>
<dbReference type="InterPro" id="IPR051447">
    <property type="entry name" value="Lipoprotein-release_system"/>
</dbReference>
<reference evidence="10 11" key="1">
    <citation type="submission" date="2019-06" db="EMBL/GenBank/DDBJ databases">
        <title>Sulfurimonas gotlandica sp. nov., a chemoautotrophic and psychrotolerant epsilonproteobacterium isolated from a pelagic redoxcline, and an emended description of the genus Sulfurimonas.</title>
        <authorList>
            <person name="Wang S."/>
            <person name="Jiang L."/>
            <person name="Shao Z."/>
        </authorList>
    </citation>
    <scope>NUCLEOTIDE SEQUENCE [LARGE SCALE GENOMIC DNA]</scope>
    <source>
        <strain evidence="10 11">B2</strain>
    </source>
</reference>